<accession>A0ABR1PIC4</accession>
<name>A0ABR1PIC4_DIAER</name>
<dbReference type="Proteomes" id="UP001430848">
    <property type="component" value="Unassembled WGS sequence"/>
</dbReference>
<evidence type="ECO:0000313" key="2">
    <source>
        <dbReference type="EMBL" id="KAK7737191.1"/>
    </source>
</evidence>
<keyword evidence="3" id="KW-1185">Reference proteome</keyword>
<feature type="transmembrane region" description="Helical" evidence="1">
    <location>
        <begin position="125"/>
        <end position="148"/>
    </location>
</feature>
<feature type="transmembrane region" description="Helical" evidence="1">
    <location>
        <begin position="54"/>
        <end position="72"/>
    </location>
</feature>
<proteinExistence type="predicted"/>
<keyword evidence="1" id="KW-0812">Transmembrane</keyword>
<reference evidence="2 3" key="1">
    <citation type="submission" date="2024-02" db="EMBL/GenBank/DDBJ databases">
        <title>De novo assembly and annotation of 12 fungi associated with fruit tree decline syndrome in Ontario, Canada.</title>
        <authorList>
            <person name="Sulman M."/>
            <person name="Ellouze W."/>
            <person name="Ilyukhin E."/>
        </authorList>
    </citation>
    <scope>NUCLEOTIDE SEQUENCE [LARGE SCALE GENOMIC DNA]</scope>
    <source>
        <strain evidence="2 3">M169</strain>
    </source>
</reference>
<evidence type="ECO:0000313" key="3">
    <source>
        <dbReference type="Proteomes" id="UP001430848"/>
    </source>
</evidence>
<organism evidence="2 3">
    <name type="scientific">Diaporthe eres</name>
    <name type="common">Phomopsis oblonga</name>
    <dbReference type="NCBI Taxonomy" id="83184"/>
    <lineage>
        <taxon>Eukaryota</taxon>
        <taxon>Fungi</taxon>
        <taxon>Dikarya</taxon>
        <taxon>Ascomycota</taxon>
        <taxon>Pezizomycotina</taxon>
        <taxon>Sordariomycetes</taxon>
        <taxon>Sordariomycetidae</taxon>
        <taxon>Diaporthales</taxon>
        <taxon>Diaporthaceae</taxon>
        <taxon>Diaporthe</taxon>
        <taxon>Diaporthe eres species complex</taxon>
    </lineage>
</organism>
<evidence type="ECO:0000256" key="1">
    <source>
        <dbReference type="SAM" id="Phobius"/>
    </source>
</evidence>
<protein>
    <submittedName>
        <fullName evidence="2">Uncharacterized protein</fullName>
    </submittedName>
</protein>
<keyword evidence="1" id="KW-1133">Transmembrane helix</keyword>
<dbReference type="EMBL" id="JAKNSF020000008">
    <property type="protein sequence ID" value="KAK7737191.1"/>
    <property type="molecule type" value="Genomic_DNA"/>
</dbReference>
<comment type="caution">
    <text evidence="2">The sequence shown here is derived from an EMBL/GenBank/DDBJ whole genome shotgun (WGS) entry which is preliminary data.</text>
</comment>
<gene>
    <name evidence="2" type="ORF">SLS63_002982</name>
</gene>
<feature type="transmembrane region" description="Helical" evidence="1">
    <location>
        <begin position="12"/>
        <end position="34"/>
    </location>
</feature>
<sequence>MVVSPKGRGNMHFGNLALLFHVLVEAPASLSFLLNAPKQLQEARPSPEAVLVCQSYGGLLVATNVLCVLLLYTRGSTNFDDASAIIAASLAIYHVMPMRRAWVRIKAQGAGRGWLQQADALGGPYVHLMVHALLLVSLTWAGLHGIVLGKL</sequence>
<keyword evidence="1" id="KW-0472">Membrane</keyword>